<dbReference type="InterPro" id="IPR023186">
    <property type="entry name" value="IUNH"/>
</dbReference>
<organism evidence="4 5">
    <name type="scientific">Pseudonocardia zijingensis</name>
    <dbReference type="NCBI Taxonomy" id="153376"/>
    <lineage>
        <taxon>Bacteria</taxon>
        <taxon>Bacillati</taxon>
        <taxon>Actinomycetota</taxon>
        <taxon>Actinomycetes</taxon>
        <taxon>Pseudonocardiales</taxon>
        <taxon>Pseudonocardiaceae</taxon>
        <taxon>Pseudonocardia</taxon>
    </lineage>
</organism>
<dbReference type="InterPro" id="IPR015910">
    <property type="entry name" value="I/U_nuclsd_hydro_CS"/>
</dbReference>
<evidence type="ECO:0000256" key="2">
    <source>
        <dbReference type="ARBA" id="ARBA00023295"/>
    </source>
</evidence>
<dbReference type="Pfam" id="PF01156">
    <property type="entry name" value="IU_nuc_hydro"/>
    <property type="match status" value="1"/>
</dbReference>
<dbReference type="RefSeq" id="WP_343941213.1">
    <property type="nucleotide sequence ID" value="NZ_BAAAHP010000060.1"/>
</dbReference>
<evidence type="ECO:0000313" key="4">
    <source>
        <dbReference type="EMBL" id="GAA0932777.1"/>
    </source>
</evidence>
<keyword evidence="2" id="KW-0326">Glycosidase</keyword>
<proteinExistence type="predicted"/>
<dbReference type="PANTHER" id="PTHR12304">
    <property type="entry name" value="INOSINE-URIDINE PREFERRING NUCLEOSIDE HYDROLASE"/>
    <property type="match status" value="1"/>
</dbReference>
<dbReference type="InterPro" id="IPR001910">
    <property type="entry name" value="Inosine/uridine_hydrolase_dom"/>
</dbReference>
<evidence type="ECO:0000313" key="5">
    <source>
        <dbReference type="Proteomes" id="UP001499967"/>
    </source>
</evidence>
<sequence length="330" mass="33526">MTTPIVIDTDPGVDDAVAIMLALASPEVELKAVTSVFGNVALDATTANAGRLLAFCDRADVPLAAGAARPLVHPQAERAGEVHGWDGLGGRATTLPEPVAPQPQPAVELLASVLRAADQPVTLVPIGPLTNIALLLAVHPELAGRIARIVWMGGSLGAGNTVDTTGGSPPRSAAGLIHQTRVGGAAEFNAHCDPEAAHRVLTQADVPVTMVPLDLTLRCAAGPEWIEALAAGGPRGAALAGVITHYRAAFRARYGVDAVAVHDAVAVLEAVRPGTLTTTPTPMAVACDLGPARGATVGLPEGAGVPVQVALDADTVAVLAEILERLQHLD</sequence>
<gene>
    <name evidence="4" type="ORF">GCM10009559_22030</name>
</gene>
<evidence type="ECO:0000256" key="1">
    <source>
        <dbReference type="ARBA" id="ARBA00022801"/>
    </source>
</evidence>
<accession>A0ABP4AA30</accession>
<protein>
    <submittedName>
        <fullName evidence="4">Nucleoside hydrolase</fullName>
    </submittedName>
</protein>
<dbReference type="SUPFAM" id="SSF53590">
    <property type="entry name" value="Nucleoside hydrolase"/>
    <property type="match status" value="1"/>
</dbReference>
<dbReference type="PROSITE" id="PS01247">
    <property type="entry name" value="IUNH"/>
    <property type="match status" value="1"/>
</dbReference>
<dbReference type="Proteomes" id="UP001499967">
    <property type="component" value="Unassembled WGS sequence"/>
</dbReference>
<dbReference type="PANTHER" id="PTHR12304:SF4">
    <property type="entry name" value="URIDINE NUCLEOSIDASE"/>
    <property type="match status" value="1"/>
</dbReference>
<dbReference type="EMBL" id="BAAAHP010000060">
    <property type="protein sequence ID" value="GAA0932777.1"/>
    <property type="molecule type" value="Genomic_DNA"/>
</dbReference>
<reference evidence="5" key="1">
    <citation type="journal article" date="2019" name="Int. J. Syst. Evol. Microbiol.">
        <title>The Global Catalogue of Microorganisms (GCM) 10K type strain sequencing project: providing services to taxonomists for standard genome sequencing and annotation.</title>
        <authorList>
            <consortium name="The Broad Institute Genomics Platform"/>
            <consortium name="The Broad Institute Genome Sequencing Center for Infectious Disease"/>
            <person name="Wu L."/>
            <person name="Ma J."/>
        </authorList>
    </citation>
    <scope>NUCLEOTIDE SEQUENCE [LARGE SCALE GENOMIC DNA]</scope>
    <source>
        <strain evidence="5">JCM 11117</strain>
    </source>
</reference>
<keyword evidence="1 4" id="KW-0378">Hydrolase</keyword>
<keyword evidence="5" id="KW-1185">Reference proteome</keyword>
<dbReference type="GO" id="GO:0016787">
    <property type="term" value="F:hydrolase activity"/>
    <property type="evidence" value="ECO:0007669"/>
    <property type="project" value="UniProtKB-KW"/>
</dbReference>
<dbReference type="InterPro" id="IPR036452">
    <property type="entry name" value="Ribo_hydro-like"/>
</dbReference>
<dbReference type="Gene3D" id="3.90.245.10">
    <property type="entry name" value="Ribonucleoside hydrolase-like"/>
    <property type="match status" value="1"/>
</dbReference>
<comment type="caution">
    <text evidence="4">The sequence shown here is derived from an EMBL/GenBank/DDBJ whole genome shotgun (WGS) entry which is preliminary data.</text>
</comment>
<feature type="domain" description="Inosine/uridine-preferring nucleoside hydrolase" evidence="3">
    <location>
        <begin position="5"/>
        <end position="316"/>
    </location>
</feature>
<name>A0ABP4AA30_9PSEU</name>
<evidence type="ECO:0000259" key="3">
    <source>
        <dbReference type="Pfam" id="PF01156"/>
    </source>
</evidence>